<protein>
    <submittedName>
        <fullName evidence="3">Uncharacterized protein</fullName>
    </submittedName>
</protein>
<evidence type="ECO:0000313" key="4">
    <source>
        <dbReference type="Proteomes" id="UP000078561"/>
    </source>
</evidence>
<dbReference type="OrthoDB" id="21214at2759"/>
<organism evidence="3">
    <name type="scientific">Absidia glauca</name>
    <name type="common">Pin mould</name>
    <dbReference type="NCBI Taxonomy" id="4829"/>
    <lineage>
        <taxon>Eukaryota</taxon>
        <taxon>Fungi</taxon>
        <taxon>Fungi incertae sedis</taxon>
        <taxon>Mucoromycota</taxon>
        <taxon>Mucoromycotina</taxon>
        <taxon>Mucoromycetes</taxon>
        <taxon>Mucorales</taxon>
        <taxon>Cunninghamellaceae</taxon>
        <taxon>Absidia</taxon>
    </lineage>
</organism>
<dbReference type="OMA" id="RTHANAT"/>
<reference evidence="3" key="1">
    <citation type="submission" date="2016-04" db="EMBL/GenBank/DDBJ databases">
        <authorList>
            <person name="Evans L.H."/>
            <person name="Alamgir A."/>
            <person name="Owens N."/>
            <person name="Weber N.D."/>
            <person name="Virtaneva K."/>
            <person name="Barbian K."/>
            <person name="Babar A."/>
            <person name="Rosenke K."/>
        </authorList>
    </citation>
    <scope>NUCLEOTIDE SEQUENCE [LARGE SCALE GENOMIC DNA]</scope>
    <source>
        <strain evidence="3">CBS 101.48</strain>
    </source>
</reference>
<gene>
    <name evidence="3" type="primary">ABSGL_06809.1 scaffold 8678</name>
</gene>
<dbReference type="PANTHER" id="PTHR39472">
    <property type="entry name" value="EXPRESSED PROTEIN"/>
    <property type="match status" value="1"/>
</dbReference>
<feature type="region of interest" description="Disordered" evidence="2">
    <location>
        <begin position="215"/>
        <end position="253"/>
    </location>
</feature>
<keyword evidence="4" id="KW-1185">Reference proteome</keyword>
<evidence type="ECO:0000256" key="1">
    <source>
        <dbReference type="SAM" id="Coils"/>
    </source>
</evidence>
<dbReference type="InParanoid" id="A0A168NRS5"/>
<evidence type="ECO:0000313" key="3">
    <source>
        <dbReference type="EMBL" id="SAM01072.1"/>
    </source>
</evidence>
<evidence type="ECO:0000256" key="2">
    <source>
        <dbReference type="SAM" id="MobiDB-lite"/>
    </source>
</evidence>
<name>A0A168NRS5_ABSGL</name>
<accession>A0A168NRS5</accession>
<dbReference type="EMBL" id="LT553503">
    <property type="protein sequence ID" value="SAM01072.1"/>
    <property type="molecule type" value="Genomic_DNA"/>
</dbReference>
<feature type="coiled-coil region" evidence="1">
    <location>
        <begin position="79"/>
        <end position="120"/>
    </location>
</feature>
<keyword evidence="1" id="KW-0175">Coiled coil</keyword>
<proteinExistence type="predicted"/>
<dbReference type="PANTHER" id="PTHR39472:SF1">
    <property type="entry name" value="EXPRESSED PROTEIN"/>
    <property type="match status" value="1"/>
</dbReference>
<dbReference type="AlphaFoldDB" id="A0A168NRS5"/>
<sequence>MTDDELLQRVWKLTNDLTIQQQTNQDIASGIKTQIETFKQRTTNDQDDKDLDINLPELLPSSHTEDSNNDTITSILPKHTQLLQEHRRVKTRNQELEKECTELQELVKQYEENLEMITGKLRVYANSSSEGQSQLRREYEALLDAEKDTTAALFMENTFLQSQLIKLSGMLRNTYECDTATTIPHDSQLQQLLMENEGLRTLLKISEHQSTTSSTNRIASSFLTKQSSTPSLQIGKPSSQVMQDYFGESSNST</sequence>
<dbReference type="Proteomes" id="UP000078561">
    <property type="component" value="Unassembled WGS sequence"/>
</dbReference>